<dbReference type="Pfam" id="PF03732">
    <property type="entry name" value="Retrotrans_gag"/>
    <property type="match status" value="1"/>
</dbReference>
<keyword evidence="3" id="KW-1185">Reference proteome</keyword>
<evidence type="ECO:0000313" key="2">
    <source>
        <dbReference type="EMBL" id="GJT48502.1"/>
    </source>
</evidence>
<dbReference type="InterPro" id="IPR005162">
    <property type="entry name" value="Retrotrans_gag_dom"/>
</dbReference>
<dbReference type="PANTHER" id="PTHR33223:SF11">
    <property type="entry name" value="ELEMENT PROTEIN, PUTATIVE-RELATED"/>
    <property type="match status" value="1"/>
</dbReference>
<organism evidence="2 3">
    <name type="scientific">Tanacetum coccineum</name>
    <dbReference type="NCBI Taxonomy" id="301880"/>
    <lineage>
        <taxon>Eukaryota</taxon>
        <taxon>Viridiplantae</taxon>
        <taxon>Streptophyta</taxon>
        <taxon>Embryophyta</taxon>
        <taxon>Tracheophyta</taxon>
        <taxon>Spermatophyta</taxon>
        <taxon>Magnoliopsida</taxon>
        <taxon>eudicotyledons</taxon>
        <taxon>Gunneridae</taxon>
        <taxon>Pentapetalae</taxon>
        <taxon>asterids</taxon>
        <taxon>campanulids</taxon>
        <taxon>Asterales</taxon>
        <taxon>Asteraceae</taxon>
        <taxon>Asteroideae</taxon>
        <taxon>Anthemideae</taxon>
        <taxon>Anthemidinae</taxon>
        <taxon>Tanacetum</taxon>
    </lineage>
</organism>
<comment type="caution">
    <text evidence="2">The sequence shown here is derived from an EMBL/GenBank/DDBJ whole genome shotgun (WGS) entry which is preliminary data.</text>
</comment>
<evidence type="ECO:0000259" key="1">
    <source>
        <dbReference type="Pfam" id="PF03732"/>
    </source>
</evidence>
<reference evidence="2" key="1">
    <citation type="journal article" date="2022" name="Int. J. Mol. Sci.">
        <title>Draft Genome of Tanacetum Coccineum: Genomic Comparison of Closely Related Tanacetum-Family Plants.</title>
        <authorList>
            <person name="Yamashiro T."/>
            <person name="Shiraishi A."/>
            <person name="Nakayama K."/>
            <person name="Satake H."/>
        </authorList>
    </citation>
    <scope>NUCLEOTIDE SEQUENCE</scope>
</reference>
<protein>
    <submittedName>
        <fullName evidence="2">MAK10-like protein</fullName>
    </submittedName>
</protein>
<proteinExistence type="predicted"/>
<accession>A0ABQ5ECB3</accession>
<evidence type="ECO:0000313" key="3">
    <source>
        <dbReference type="Proteomes" id="UP001151760"/>
    </source>
</evidence>
<sequence>MWYLFDPTLSGWCKTDAYSTDFGLRIQINTSRIFLNLWTHLTLTVTIGSITTREDLTTRFLAQFFPPGRTAKPRNVILMFQQHHGESLSEAWTRFKDLLRKFPHHGIDLCLEDLALYDNESWNDPMDFAKMVKAIAFPQDVPSTFDRCLIKLENQVQHLMEAHLTLTQPTQVNKITISCKIPAVVLMTLSIAWKISEQAFVKYASSRTDKEGEERAYAHRGRSYVPENKPLPDSTYTPDPSITFITEKVLKFNLIFESLVLVPPSPNAELVCTKEEDGDVMFIKIISRDDNSHKEEPEPGVQEVEYFDIFPTRSELAYHKYLMYGPIPSIFLRNPIIIEGIPLNLKIPCNIGHVHVIFDERKLWKFLGSFIGRFSEDDLISFRIFKMQRFKRCQSSVTSSEMKPSMGFIDEEIVNRNWKHNTVQLAKIREVLLRKNASSTEQPVRTGTKQ</sequence>
<dbReference type="Proteomes" id="UP001151760">
    <property type="component" value="Unassembled WGS sequence"/>
</dbReference>
<name>A0ABQ5ECB3_9ASTR</name>
<dbReference type="EMBL" id="BQNB010016159">
    <property type="protein sequence ID" value="GJT48502.1"/>
    <property type="molecule type" value="Genomic_DNA"/>
</dbReference>
<gene>
    <name evidence="2" type="ORF">Tco_0974659</name>
</gene>
<reference evidence="2" key="2">
    <citation type="submission" date="2022-01" db="EMBL/GenBank/DDBJ databases">
        <authorList>
            <person name="Yamashiro T."/>
            <person name="Shiraishi A."/>
            <person name="Satake H."/>
            <person name="Nakayama K."/>
        </authorList>
    </citation>
    <scope>NUCLEOTIDE SEQUENCE</scope>
</reference>
<dbReference type="PANTHER" id="PTHR33223">
    <property type="entry name" value="CCHC-TYPE DOMAIN-CONTAINING PROTEIN"/>
    <property type="match status" value="1"/>
</dbReference>
<feature type="domain" description="Retrotransposon gag" evidence="1">
    <location>
        <begin position="49"/>
        <end position="108"/>
    </location>
</feature>